<name>A0AAE0B1I6_9ROSI</name>
<comment type="caution">
    <text evidence="1">The sequence shown here is derived from an EMBL/GenBank/DDBJ whole genome shotgun (WGS) entry which is preliminary data.</text>
</comment>
<protein>
    <submittedName>
        <fullName evidence="1">Uncharacterized protein</fullName>
    </submittedName>
</protein>
<dbReference type="InterPro" id="IPR025886">
    <property type="entry name" value="PP2-like"/>
</dbReference>
<sequence length="210" mass="23642">MSGMLAVTGGLHRCRDLLHHPSRRRLACVSTIFRSACRFQYHVGTASCVRSHTLDPSPVHRRRSSTSAAVTISFTMANWFPEVLVRFGVIPFEFGGKISTSLLSPMTTYMAYLVFAEDLIFCRDNALAKVAVGLDGSNDGLNRTIYLHRVHLDGDDDGLFPKKRIDGWLESELGEFFNRGDEEGELSMTMKTCWKENLLIQGIEIRPKKE</sequence>
<dbReference type="Proteomes" id="UP001281410">
    <property type="component" value="Unassembled WGS sequence"/>
</dbReference>
<reference evidence="1" key="1">
    <citation type="journal article" date="2023" name="Plant J.">
        <title>Genome sequences and population genomics provide insights into the demographic history, inbreeding, and mutation load of two 'living fossil' tree species of Dipteronia.</title>
        <authorList>
            <person name="Feng Y."/>
            <person name="Comes H.P."/>
            <person name="Chen J."/>
            <person name="Zhu S."/>
            <person name="Lu R."/>
            <person name="Zhang X."/>
            <person name="Li P."/>
            <person name="Qiu J."/>
            <person name="Olsen K.M."/>
            <person name="Qiu Y."/>
        </authorList>
    </citation>
    <scope>NUCLEOTIDE SEQUENCE</scope>
    <source>
        <strain evidence="1">NBL</strain>
    </source>
</reference>
<gene>
    <name evidence="1" type="ORF">Dsin_007441</name>
</gene>
<dbReference type="Pfam" id="PF14299">
    <property type="entry name" value="PP2"/>
    <property type="match status" value="1"/>
</dbReference>
<dbReference type="PANTHER" id="PTHR32278:SF111">
    <property type="entry name" value="F-BOX PROTEIN PP2-B12-RELATED"/>
    <property type="match status" value="1"/>
</dbReference>
<keyword evidence="2" id="KW-1185">Reference proteome</keyword>
<dbReference type="AlphaFoldDB" id="A0AAE0B1I6"/>
<proteinExistence type="predicted"/>
<dbReference type="PANTHER" id="PTHR32278">
    <property type="entry name" value="F-BOX DOMAIN-CONTAINING PROTEIN"/>
    <property type="match status" value="1"/>
</dbReference>
<dbReference type="EMBL" id="JANJYJ010000002">
    <property type="protein sequence ID" value="KAK3227579.1"/>
    <property type="molecule type" value="Genomic_DNA"/>
</dbReference>
<evidence type="ECO:0000313" key="2">
    <source>
        <dbReference type="Proteomes" id="UP001281410"/>
    </source>
</evidence>
<evidence type="ECO:0000313" key="1">
    <source>
        <dbReference type="EMBL" id="KAK3227579.1"/>
    </source>
</evidence>
<accession>A0AAE0B1I6</accession>
<organism evidence="1 2">
    <name type="scientific">Dipteronia sinensis</name>
    <dbReference type="NCBI Taxonomy" id="43782"/>
    <lineage>
        <taxon>Eukaryota</taxon>
        <taxon>Viridiplantae</taxon>
        <taxon>Streptophyta</taxon>
        <taxon>Embryophyta</taxon>
        <taxon>Tracheophyta</taxon>
        <taxon>Spermatophyta</taxon>
        <taxon>Magnoliopsida</taxon>
        <taxon>eudicotyledons</taxon>
        <taxon>Gunneridae</taxon>
        <taxon>Pentapetalae</taxon>
        <taxon>rosids</taxon>
        <taxon>malvids</taxon>
        <taxon>Sapindales</taxon>
        <taxon>Sapindaceae</taxon>
        <taxon>Hippocastanoideae</taxon>
        <taxon>Acereae</taxon>
        <taxon>Dipteronia</taxon>
    </lineage>
</organism>